<feature type="binding site" evidence="11">
    <location>
        <position position="116"/>
    </location>
    <ligand>
        <name>[4Fe-4S] cluster</name>
        <dbReference type="ChEBI" id="CHEBI:49883"/>
    </ligand>
</feature>
<keyword evidence="17" id="KW-1185">Reference proteome</keyword>
<evidence type="ECO:0000256" key="8">
    <source>
        <dbReference type="ARBA" id="ARBA00023014"/>
    </source>
</evidence>
<dbReference type="AlphaFoldDB" id="A0A432WKQ1"/>
<dbReference type="InterPro" id="IPR029063">
    <property type="entry name" value="SAM-dependent_MTases_sf"/>
</dbReference>
<evidence type="ECO:0000256" key="12">
    <source>
        <dbReference type="PROSITE-ProRule" id="PRU01024"/>
    </source>
</evidence>
<dbReference type="RefSeq" id="WP_126808953.1">
    <property type="nucleotide sequence ID" value="NZ_PIPP01000007.1"/>
</dbReference>
<dbReference type="HAMAP" id="MF_01010">
    <property type="entry name" value="23SrRNA_methyltr_RlmD"/>
    <property type="match status" value="1"/>
</dbReference>
<feature type="active site" description="Nucleophile" evidence="11 12">
    <location>
        <position position="447"/>
    </location>
</feature>
<comment type="function">
    <text evidence="10 11">Catalyzes the formation of 5-methyl-uridine at position 1939 (m5U1939) in 23S rRNA.</text>
</comment>
<feature type="binding site" evidence="11">
    <location>
        <position position="195"/>
    </location>
    <ligand>
        <name>[4Fe-4S] cluster</name>
        <dbReference type="ChEBI" id="CHEBI:49883"/>
    </ligand>
</feature>
<dbReference type="GO" id="GO:0070041">
    <property type="term" value="F:rRNA (uridine-C5-)-methyltransferase activity"/>
    <property type="evidence" value="ECO:0007669"/>
    <property type="project" value="UniProtKB-UniRule"/>
</dbReference>
<dbReference type="Pfam" id="PF05958">
    <property type="entry name" value="tRNA_U5-meth_tr"/>
    <property type="match status" value="1"/>
</dbReference>
<dbReference type="InterPro" id="IPR002792">
    <property type="entry name" value="TRAM_dom"/>
</dbReference>
<reference evidence="17" key="1">
    <citation type="journal article" date="2018" name="Front. Microbiol.">
        <title>Genome-Based Analysis Reveals the Taxonomy and Diversity of the Family Idiomarinaceae.</title>
        <authorList>
            <person name="Liu Y."/>
            <person name="Lai Q."/>
            <person name="Shao Z."/>
        </authorList>
    </citation>
    <scope>NUCLEOTIDE SEQUENCE [LARGE SCALE GENOMIC DNA]</scope>
    <source>
        <strain evidence="17">AIS</strain>
    </source>
</reference>
<comment type="catalytic activity">
    <reaction evidence="9 11">
        <text>uridine(1939) in 23S rRNA + S-adenosyl-L-methionine = 5-methyluridine(1939) in 23S rRNA + S-adenosyl-L-homocysteine + H(+)</text>
        <dbReference type="Rhea" id="RHEA:42908"/>
        <dbReference type="Rhea" id="RHEA-COMP:10278"/>
        <dbReference type="Rhea" id="RHEA-COMP:10279"/>
        <dbReference type="ChEBI" id="CHEBI:15378"/>
        <dbReference type="ChEBI" id="CHEBI:57856"/>
        <dbReference type="ChEBI" id="CHEBI:59789"/>
        <dbReference type="ChEBI" id="CHEBI:65315"/>
        <dbReference type="ChEBI" id="CHEBI:74447"/>
        <dbReference type="EC" id="2.1.1.190"/>
    </reaction>
</comment>
<dbReference type="Pfam" id="PF01938">
    <property type="entry name" value="TRAM"/>
    <property type="match status" value="1"/>
</dbReference>
<evidence type="ECO:0000256" key="1">
    <source>
        <dbReference type="ARBA" id="ARBA00022485"/>
    </source>
</evidence>
<evidence type="ECO:0000313" key="17">
    <source>
        <dbReference type="Proteomes" id="UP000286934"/>
    </source>
</evidence>
<dbReference type="GO" id="GO:0070475">
    <property type="term" value="P:rRNA base methylation"/>
    <property type="evidence" value="ECO:0007669"/>
    <property type="project" value="TreeGrafter"/>
</dbReference>
<feature type="binding site" evidence="11 12">
    <location>
        <position position="323"/>
    </location>
    <ligand>
        <name>S-adenosyl-L-methionine</name>
        <dbReference type="ChEBI" id="CHEBI:59789"/>
    </ligand>
</feature>
<dbReference type="Gene3D" id="2.40.50.140">
    <property type="entry name" value="Nucleic acid-binding proteins"/>
    <property type="match status" value="1"/>
</dbReference>
<evidence type="ECO:0000256" key="9">
    <source>
        <dbReference type="ARBA" id="ARBA00052756"/>
    </source>
</evidence>
<dbReference type="FunFam" id="2.40.50.140:FF:000097">
    <property type="entry name" value="23S rRNA (uracil(1939)-C(5))-methyltransferase RlmD"/>
    <property type="match status" value="1"/>
</dbReference>
<dbReference type="InterPro" id="IPR030391">
    <property type="entry name" value="MeTrfase_TrmA_CS"/>
</dbReference>
<dbReference type="NCBIfam" id="TIGR00479">
    <property type="entry name" value="rumA"/>
    <property type="match status" value="1"/>
</dbReference>
<keyword evidence="5 11" id="KW-0949">S-adenosyl-L-methionine</keyword>
<feature type="binding site" evidence="11">
    <location>
        <position position="357"/>
    </location>
    <ligand>
        <name>S-adenosyl-L-methionine</name>
        <dbReference type="ChEBI" id="CHEBI:59789"/>
    </ligand>
</feature>
<keyword evidence="6 11" id="KW-0479">Metal-binding</keyword>
<feature type="compositionally biased region" description="Polar residues" evidence="14">
    <location>
        <begin position="22"/>
        <end position="36"/>
    </location>
</feature>
<dbReference type="Proteomes" id="UP000286934">
    <property type="component" value="Unassembled WGS sequence"/>
</dbReference>
<dbReference type="InterPro" id="IPR030390">
    <property type="entry name" value="MeTrfase_TrmA_AS"/>
</dbReference>
<proteinExistence type="inferred from homology"/>
<dbReference type="InterPro" id="IPR010280">
    <property type="entry name" value="U5_MeTrfase_fam"/>
</dbReference>
<gene>
    <name evidence="11" type="primary">rlmD</name>
    <name evidence="16" type="ORF">CWE13_12155</name>
</gene>
<evidence type="ECO:0000256" key="7">
    <source>
        <dbReference type="ARBA" id="ARBA00023004"/>
    </source>
</evidence>
<feature type="binding site" evidence="11">
    <location>
        <position position="107"/>
    </location>
    <ligand>
        <name>[4Fe-4S] cluster</name>
        <dbReference type="ChEBI" id="CHEBI:49883"/>
    </ligand>
</feature>
<dbReference type="Gene3D" id="3.40.50.150">
    <property type="entry name" value="Vaccinia Virus protein VP39"/>
    <property type="match status" value="1"/>
</dbReference>
<keyword evidence="8 11" id="KW-0411">Iron-sulfur</keyword>
<name>A0A432WKQ1_9GAMM</name>
<organism evidence="16 17">
    <name type="scientific">Aliidiomarina shirensis</name>
    <dbReference type="NCBI Taxonomy" id="1048642"/>
    <lineage>
        <taxon>Bacteria</taxon>
        <taxon>Pseudomonadati</taxon>
        <taxon>Pseudomonadota</taxon>
        <taxon>Gammaproteobacteria</taxon>
        <taxon>Alteromonadales</taxon>
        <taxon>Idiomarinaceae</taxon>
        <taxon>Aliidiomarina</taxon>
    </lineage>
</organism>
<evidence type="ECO:0000256" key="14">
    <source>
        <dbReference type="SAM" id="MobiDB-lite"/>
    </source>
</evidence>
<evidence type="ECO:0000256" key="11">
    <source>
        <dbReference type="HAMAP-Rule" id="MF_01010"/>
    </source>
</evidence>
<dbReference type="InterPro" id="IPR001566">
    <property type="entry name" value="23S_rRNA_MeTrfase_RlmD"/>
</dbReference>
<dbReference type="NCBIfam" id="NF009639">
    <property type="entry name" value="PRK13168.1"/>
    <property type="match status" value="1"/>
</dbReference>
<dbReference type="PANTHER" id="PTHR11061:SF49">
    <property type="entry name" value="23S RRNA (URACIL(1939)-C(5))-METHYLTRANSFERASE RLMD"/>
    <property type="match status" value="1"/>
</dbReference>
<feature type="binding site" evidence="11">
    <location>
        <position position="400"/>
    </location>
    <ligand>
        <name>S-adenosyl-L-methionine</name>
        <dbReference type="ChEBI" id="CHEBI:59789"/>
    </ligand>
</feature>
<dbReference type="GO" id="GO:0051539">
    <property type="term" value="F:4 iron, 4 sulfur cluster binding"/>
    <property type="evidence" value="ECO:0007669"/>
    <property type="project" value="UniProtKB-KW"/>
</dbReference>
<evidence type="ECO:0000256" key="13">
    <source>
        <dbReference type="PROSITE-ProRule" id="PRU10015"/>
    </source>
</evidence>
<evidence type="ECO:0000256" key="3">
    <source>
        <dbReference type="ARBA" id="ARBA00022603"/>
    </source>
</evidence>
<keyword evidence="4 11" id="KW-0808">Transferase</keyword>
<dbReference type="InterPro" id="IPR012340">
    <property type="entry name" value="NA-bd_OB-fold"/>
</dbReference>
<dbReference type="GO" id="GO:0005506">
    <property type="term" value="F:iron ion binding"/>
    <property type="evidence" value="ECO:0007669"/>
    <property type="project" value="UniProtKB-UniRule"/>
</dbReference>
<evidence type="ECO:0000256" key="2">
    <source>
        <dbReference type="ARBA" id="ARBA00022552"/>
    </source>
</evidence>
<dbReference type="GO" id="GO:0003723">
    <property type="term" value="F:RNA binding"/>
    <property type="evidence" value="ECO:0007669"/>
    <property type="project" value="InterPro"/>
</dbReference>
<evidence type="ECO:0000256" key="10">
    <source>
        <dbReference type="ARBA" id="ARBA00059995"/>
    </source>
</evidence>
<protein>
    <recommendedName>
        <fullName evidence="11">23S rRNA (uracil(1939)-C(5))-methyltransferase RlmD</fullName>
        <ecNumber evidence="11">2.1.1.190</ecNumber>
    </recommendedName>
    <alternativeName>
        <fullName evidence="11">23S rRNA(m5U1939)-methyltransferase</fullName>
    </alternativeName>
</protein>
<keyword evidence="7 11" id="KW-0408">Iron</keyword>
<comment type="caution">
    <text evidence="16">The sequence shown here is derived from an EMBL/GenBank/DDBJ whole genome shotgun (WGS) entry which is preliminary data.</text>
</comment>
<dbReference type="EC" id="2.1.1.190" evidence="11"/>
<dbReference type="SUPFAM" id="SSF50249">
    <property type="entry name" value="Nucleic acid-binding proteins"/>
    <property type="match status" value="1"/>
</dbReference>
<comment type="similarity">
    <text evidence="11">Belongs to the class I-like SAM-binding methyltransferase superfamily. RNA M5U methyltransferase family. RlmD subfamily.</text>
</comment>
<feature type="active site" evidence="13">
    <location>
        <position position="447"/>
    </location>
</feature>
<feature type="binding site" evidence="11">
    <location>
        <position position="113"/>
    </location>
    <ligand>
        <name>[4Fe-4S] cluster</name>
        <dbReference type="ChEBI" id="CHEBI:49883"/>
    </ligand>
</feature>
<dbReference type="PROSITE" id="PS01230">
    <property type="entry name" value="TRMA_1"/>
    <property type="match status" value="1"/>
</dbReference>
<dbReference type="Gene3D" id="2.40.50.1070">
    <property type="match status" value="1"/>
</dbReference>
<dbReference type="EMBL" id="PIPP01000007">
    <property type="protein sequence ID" value="RUO34373.1"/>
    <property type="molecule type" value="Genomic_DNA"/>
</dbReference>
<accession>A0A432WKQ1</accession>
<evidence type="ECO:0000259" key="15">
    <source>
        <dbReference type="PROSITE" id="PS50926"/>
    </source>
</evidence>
<keyword evidence="2 11" id="KW-0698">rRNA processing</keyword>
<feature type="domain" description="TRAM" evidence="15">
    <location>
        <begin position="35"/>
        <end position="94"/>
    </location>
</feature>
<sequence length="492" mass="54810">MASLFDRYQKEKRLKKNAQKVKAQTQKSPQQTAAKSDLNVSNALTVIRLSHEGRGVARDALGKTMFISGALPGEEVTAQVTQSRSKYNNAVISTLHKASDDRVEPPCPHFEQCGGCNLQHFQHSAQIAFKQSVITEHLQRANIIDEQTQHAAPIGSAPYGYRRKARLGVTRTKSQGLVLGFRERNSKRLTTIQQCPILVPQLQPLVGELQSLLPRLRGQGHIGHIELIAEAQQANIILRITQPLHEGDQRTWFDWAEQLGVRLIIASTMHAQQSEEREIADSENDLPERLHYEQLYPVSSETPQFSYTLGELTIHFNASDFLQVNQEVNQQMVSQALNWLNLSGSEQVLDLFCGFGNFTLPLAQYAKRVVGIEGVASQVAQGTVNAKANSLNNITFLCTDLNKPIANFSWAKEKFDVVLLDPPRAGAEEICSQLSHLGAQKILYVSCNPITLARDAAILKEQGYQLTKYGMLDMFPQTAHMESMALFTRVSS</sequence>
<dbReference type="PROSITE" id="PS50926">
    <property type="entry name" value="TRAM"/>
    <property type="match status" value="1"/>
</dbReference>
<dbReference type="FunFam" id="3.40.50.150:FF:000009">
    <property type="entry name" value="23S rRNA (Uracil(1939)-C(5))-methyltransferase RlmD"/>
    <property type="match status" value="1"/>
</dbReference>
<dbReference type="SUPFAM" id="SSF53335">
    <property type="entry name" value="S-adenosyl-L-methionine-dependent methyltransferases"/>
    <property type="match status" value="1"/>
</dbReference>
<feature type="region of interest" description="Disordered" evidence="14">
    <location>
        <begin position="15"/>
        <end position="36"/>
    </location>
</feature>
<evidence type="ECO:0000256" key="4">
    <source>
        <dbReference type="ARBA" id="ARBA00022679"/>
    </source>
</evidence>
<evidence type="ECO:0000256" key="5">
    <source>
        <dbReference type="ARBA" id="ARBA00022691"/>
    </source>
</evidence>
<keyword evidence="3 11" id="KW-0489">Methyltransferase</keyword>
<dbReference type="PROSITE" id="PS51687">
    <property type="entry name" value="SAM_MT_RNA_M5U"/>
    <property type="match status" value="1"/>
</dbReference>
<evidence type="ECO:0000256" key="6">
    <source>
        <dbReference type="ARBA" id="ARBA00022723"/>
    </source>
</evidence>
<evidence type="ECO:0000313" key="16">
    <source>
        <dbReference type="EMBL" id="RUO34373.1"/>
    </source>
</evidence>
<dbReference type="PANTHER" id="PTHR11061">
    <property type="entry name" value="RNA M5U METHYLTRANSFERASE"/>
    <property type="match status" value="1"/>
</dbReference>
<feature type="binding site" evidence="11 12">
    <location>
        <position position="373"/>
    </location>
    <ligand>
        <name>S-adenosyl-L-methionine</name>
        <dbReference type="ChEBI" id="CHEBI:59789"/>
    </ligand>
</feature>
<dbReference type="CDD" id="cd02440">
    <property type="entry name" value="AdoMet_MTases"/>
    <property type="match status" value="1"/>
</dbReference>
<feature type="binding site" evidence="11 12">
    <location>
        <position position="421"/>
    </location>
    <ligand>
        <name>S-adenosyl-L-methionine</name>
        <dbReference type="ChEBI" id="CHEBI:59789"/>
    </ligand>
</feature>
<feature type="binding site" evidence="11 12">
    <location>
        <position position="352"/>
    </location>
    <ligand>
        <name>S-adenosyl-L-methionine</name>
        <dbReference type="ChEBI" id="CHEBI:59789"/>
    </ligand>
</feature>
<dbReference type="OrthoDB" id="9804590at2"/>
<keyword evidence="1 11" id="KW-0004">4Fe-4S</keyword>
<dbReference type="PROSITE" id="PS01231">
    <property type="entry name" value="TRMA_2"/>
    <property type="match status" value="1"/>
</dbReference>